<gene>
    <name evidence="3" type="ORF">SAMN05421731_10665</name>
</gene>
<dbReference type="RefSeq" id="WP_097079587.1">
    <property type="nucleotide sequence ID" value="NZ_BAABHT010000003.1"/>
</dbReference>
<feature type="transmembrane region" description="Helical" evidence="1">
    <location>
        <begin position="152"/>
        <end position="170"/>
    </location>
</feature>
<feature type="transmembrane region" description="Helical" evidence="1">
    <location>
        <begin position="16"/>
        <end position="35"/>
    </location>
</feature>
<feature type="transmembrane region" description="Helical" evidence="1">
    <location>
        <begin position="82"/>
        <end position="112"/>
    </location>
</feature>
<protein>
    <submittedName>
        <fullName evidence="3">Adenylate cyclase, class 3</fullName>
    </submittedName>
</protein>
<keyword evidence="1" id="KW-1133">Transmembrane helix</keyword>
<dbReference type="AlphaFoldDB" id="A0A240ED47"/>
<dbReference type="GO" id="GO:0006171">
    <property type="term" value="P:cAMP biosynthetic process"/>
    <property type="evidence" value="ECO:0007669"/>
    <property type="project" value="TreeGrafter"/>
</dbReference>
<sequence length="491" mass="57240">MAMMQNVFDSHHFSRILRIVGYTILSLILFVSSITEINVELKYLLLIPFVIIVLLYESLVLRKVEYHFGKTVRRNVQFLFDVALVTLYIAAIHALLIPTLTIVGALIFAAVFGRINKLVLTISPIVSLLLFYLSSFLVFGFQPYLEQSSRELNVLSIFAFMLFIFMGMYYQTRQSYLLNQEKQYYIEETNRYLKLNNQLARYAPMQLWQSIMRGELEAKVEYKRRKLTVFFSDIQGFTDLSEKLIPDDLAFLLNDYLKHMTEIAKNYGGTIDKFMGDGMLIFFGDPNSRGVKEDAVACLDMAVAMRQQMRILRERWIKMGYASLHIRMGIATGYCHVGNYGTIHRMSYTIVGRDANLASRLQTAAEVDQILISEETFNLVKEQFLCIKNQPMKLKGITEFVRSWQVVERYNEAVDKYQRWYDYEYKGFNLLLNLDKTTIYEYPQLINAMEQTIERLKLQQKRTDDDGVVVLSERSIVHLPNDDHKVDKTKS</sequence>
<dbReference type="PANTHER" id="PTHR43081:SF18">
    <property type="entry name" value="BLL7624 PROTEIN"/>
    <property type="match status" value="1"/>
</dbReference>
<dbReference type="OrthoDB" id="9806704at2"/>
<dbReference type="SMART" id="SM00044">
    <property type="entry name" value="CYCc"/>
    <property type="match status" value="1"/>
</dbReference>
<dbReference type="EMBL" id="OANT01000006">
    <property type="protein sequence ID" value="SNX45830.1"/>
    <property type="molecule type" value="Genomic_DNA"/>
</dbReference>
<dbReference type="PANTHER" id="PTHR43081">
    <property type="entry name" value="ADENYLATE CYCLASE, TERMINAL-DIFFERENTIATION SPECIFIC-RELATED"/>
    <property type="match status" value="1"/>
</dbReference>
<reference evidence="4" key="1">
    <citation type="submission" date="2016-09" db="EMBL/GenBank/DDBJ databases">
        <authorList>
            <person name="Varghese N."/>
            <person name="Submissions S."/>
        </authorList>
    </citation>
    <scope>NUCLEOTIDE SEQUENCE [LARGE SCALE GENOMIC DNA]</scope>
    <source>
        <strain evidence="4">ANC 4466</strain>
    </source>
</reference>
<organism evidence="3 4">
    <name type="scientific">Acinetobacter puyangensis</name>
    <dbReference type="NCBI Taxonomy" id="1096779"/>
    <lineage>
        <taxon>Bacteria</taxon>
        <taxon>Pseudomonadati</taxon>
        <taxon>Pseudomonadota</taxon>
        <taxon>Gammaproteobacteria</taxon>
        <taxon>Moraxellales</taxon>
        <taxon>Moraxellaceae</taxon>
        <taxon>Acinetobacter</taxon>
    </lineage>
</organism>
<keyword evidence="1" id="KW-0472">Membrane</keyword>
<dbReference type="InterPro" id="IPR050697">
    <property type="entry name" value="Adenylyl/Guanylyl_Cyclase_3/4"/>
</dbReference>
<dbReference type="InterPro" id="IPR029787">
    <property type="entry name" value="Nucleotide_cyclase"/>
</dbReference>
<dbReference type="GO" id="GO:0004016">
    <property type="term" value="F:adenylate cyclase activity"/>
    <property type="evidence" value="ECO:0007669"/>
    <property type="project" value="UniProtKB-ARBA"/>
</dbReference>
<dbReference type="Gene3D" id="3.30.70.1230">
    <property type="entry name" value="Nucleotide cyclase"/>
    <property type="match status" value="1"/>
</dbReference>
<dbReference type="SUPFAM" id="SSF55073">
    <property type="entry name" value="Nucleotide cyclase"/>
    <property type="match status" value="1"/>
</dbReference>
<evidence type="ECO:0000313" key="3">
    <source>
        <dbReference type="EMBL" id="SNX45830.1"/>
    </source>
</evidence>
<dbReference type="PROSITE" id="PS50125">
    <property type="entry name" value="GUANYLATE_CYCLASE_2"/>
    <property type="match status" value="1"/>
</dbReference>
<dbReference type="GO" id="GO:0035556">
    <property type="term" value="P:intracellular signal transduction"/>
    <property type="evidence" value="ECO:0007669"/>
    <property type="project" value="InterPro"/>
</dbReference>
<feature type="transmembrane region" description="Helical" evidence="1">
    <location>
        <begin position="118"/>
        <end position="140"/>
    </location>
</feature>
<proteinExistence type="predicted"/>
<feature type="transmembrane region" description="Helical" evidence="1">
    <location>
        <begin position="41"/>
        <end position="61"/>
    </location>
</feature>
<dbReference type="Proteomes" id="UP000219042">
    <property type="component" value="Unassembled WGS sequence"/>
</dbReference>
<feature type="domain" description="Guanylate cyclase" evidence="2">
    <location>
        <begin position="228"/>
        <end position="362"/>
    </location>
</feature>
<name>A0A240ED47_9GAMM</name>
<keyword evidence="4" id="KW-1185">Reference proteome</keyword>
<accession>A0A240ED47</accession>
<dbReference type="CDD" id="cd07302">
    <property type="entry name" value="CHD"/>
    <property type="match status" value="1"/>
</dbReference>
<keyword evidence="1" id="KW-0812">Transmembrane</keyword>
<evidence type="ECO:0000256" key="1">
    <source>
        <dbReference type="SAM" id="Phobius"/>
    </source>
</evidence>
<dbReference type="InterPro" id="IPR001054">
    <property type="entry name" value="A/G_cyclase"/>
</dbReference>
<evidence type="ECO:0000313" key="4">
    <source>
        <dbReference type="Proteomes" id="UP000219042"/>
    </source>
</evidence>
<dbReference type="Pfam" id="PF00211">
    <property type="entry name" value="Guanylate_cyc"/>
    <property type="match status" value="1"/>
</dbReference>
<evidence type="ECO:0000259" key="2">
    <source>
        <dbReference type="PROSITE" id="PS50125"/>
    </source>
</evidence>